<dbReference type="Pfam" id="PF00106">
    <property type="entry name" value="adh_short"/>
    <property type="match status" value="1"/>
</dbReference>
<evidence type="ECO:0000256" key="1">
    <source>
        <dbReference type="ARBA" id="ARBA00006484"/>
    </source>
</evidence>
<dbReference type="InterPro" id="IPR057326">
    <property type="entry name" value="KR_dom"/>
</dbReference>
<name>A0ABU4HMU9_9ACTN</name>
<keyword evidence="4" id="KW-0560">Oxidoreductase</keyword>
<dbReference type="PANTHER" id="PTHR42879">
    <property type="entry name" value="3-OXOACYL-(ACYL-CARRIER-PROTEIN) REDUCTASE"/>
    <property type="match status" value="1"/>
</dbReference>
<dbReference type="Gene3D" id="3.40.50.720">
    <property type="entry name" value="NAD(P)-binding Rossmann-like Domain"/>
    <property type="match status" value="1"/>
</dbReference>
<evidence type="ECO:0000313" key="5">
    <source>
        <dbReference type="Proteomes" id="UP001284601"/>
    </source>
</evidence>
<dbReference type="EC" id="1.-.-.-" evidence="4"/>
<dbReference type="EMBL" id="JAWSTH010000020">
    <property type="protein sequence ID" value="MDW5594631.1"/>
    <property type="molecule type" value="Genomic_DNA"/>
</dbReference>
<comment type="caution">
    <text evidence="4">The sequence shown here is derived from an EMBL/GenBank/DDBJ whole genome shotgun (WGS) entry which is preliminary data.</text>
</comment>
<dbReference type="SMART" id="SM00822">
    <property type="entry name" value="PKS_KR"/>
    <property type="match status" value="1"/>
</dbReference>
<comment type="similarity">
    <text evidence="1 2">Belongs to the short-chain dehydrogenases/reductases (SDR) family.</text>
</comment>
<reference evidence="5" key="1">
    <citation type="submission" date="2023-07" db="EMBL/GenBank/DDBJ databases">
        <title>Conexibacter stalactiti sp. nov., isolated from stalactites in a lava cave and emended description of the genus Conexibacter.</title>
        <authorList>
            <person name="Lee S.D."/>
        </authorList>
    </citation>
    <scope>NUCLEOTIDE SEQUENCE [LARGE SCALE GENOMIC DNA]</scope>
    <source>
        <strain evidence="5">KCTC 39840</strain>
    </source>
</reference>
<protein>
    <submittedName>
        <fullName evidence="4">SDR family oxidoreductase</fullName>
        <ecNumber evidence="4">1.-.-.-</ecNumber>
    </submittedName>
</protein>
<dbReference type="InterPro" id="IPR036291">
    <property type="entry name" value="NAD(P)-bd_dom_sf"/>
</dbReference>
<evidence type="ECO:0000256" key="2">
    <source>
        <dbReference type="RuleBase" id="RU000363"/>
    </source>
</evidence>
<keyword evidence="5" id="KW-1185">Reference proteome</keyword>
<accession>A0ABU4HMU9</accession>
<dbReference type="RefSeq" id="WP_318596923.1">
    <property type="nucleotide sequence ID" value="NZ_JAWSTH010000020.1"/>
</dbReference>
<dbReference type="CDD" id="cd05233">
    <property type="entry name" value="SDR_c"/>
    <property type="match status" value="1"/>
</dbReference>
<dbReference type="PRINTS" id="PR00081">
    <property type="entry name" value="GDHRDH"/>
</dbReference>
<dbReference type="Proteomes" id="UP001284601">
    <property type="component" value="Unassembled WGS sequence"/>
</dbReference>
<evidence type="ECO:0000259" key="3">
    <source>
        <dbReference type="SMART" id="SM00822"/>
    </source>
</evidence>
<feature type="domain" description="Ketoreductase" evidence="3">
    <location>
        <begin position="4"/>
        <end position="182"/>
    </location>
</feature>
<evidence type="ECO:0000313" key="4">
    <source>
        <dbReference type="EMBL" id="MDW5594631.1"/>
    </source>
</evidence>
<dbReference type="InterPro" id="IPR002347">
    <property type="entry name" value="SDR_fam"/>
</dbReference>
<sequence length="240" mass="25520">MAQRAAIVTGASSGIGLAIARMLGEEGYGITLAARRPEKLAAAAQELREAGYDVQDVAGPLSEEDAVKAVVAAHEQRYGRLDVLVNNAGVGIGAAVADIETKRLDMQLDVNLRAPILFYRECARLLRAAGSEHRNALVVNTSSISGKRGQAWLSIYSATKAAVIGFTEAMNKELNADGIKSTALCPAFVDTAMTDFVKGHVQPSDMIRPEDISEAVRMLLKLSPACIVPEIIFARAGEDL</sequence>
<dbReference type="InterPro" id="IPR050259">
    <property type="entry name" value="SDR"/>
</dbReference>
<dbReference type="PRINTS" id="PR00080">
    <property type="entry name" value="SDRFAMILY"/>
</dbReference>
<dbReference type="GO" id="GO:0016491">
    <property type="term" value="F:oxidoreductase activity"/>
    <property type="evidence" value="ECO:0007669"/>
    <property type="project" value="UniProtKB-KW"/>
</dbReference>
<organism evidence="4 5">
    <name type="scientific">Conexibacter stalactiti</name>
    <dbReference type="NCBI Taxonomy" id="1940611"/>
    <lineage>
        <taxon>Bacteria</taxon>
        <taxon>Bacillati</taxon>
        <taxon>Actinomycetota</taxon>
        <taxon>Thermoleophilia</taxon>
        <taxon>Solirubrobacterales</taxon>
        <taxon>Conexibacteraceae</taxon>
        <taxon>Conexibacter</taxon>
    </lineage>
</organism>
<dbReference type="SUPFAM" id="SSF51735">
    <property type="entry name" value="NAD(P)-binding Rossmann-fold domains"/>
    <property type="match status" value="1"/>
</dbReference>
<proteinExistence type="inferred from homology"/>
<dbReference type="PANTHER" id="PTHR42879:SF2">
    <property type="entry name" value="3-OXOACYL-[ACYL-CARRIER-PROTEIN] REDUCTASE FABG"/>
    <property type="match status" value="1"/>
</dbReference>
<gene>
    <name evidence="4" type="ORF">R7226_09805</name>
</gene>